<dbReference type="RefSeq" id="WP_175191242.1">
    <property type="nucleotide sequence ID" value="NZ_CADIJO010000002.1"/>
</dbReference>
<dbReference type="EMBL" id="CADIJO010000002">
    <property type="protein sequence ID" value="CAB3665821.1"/>
    <property type="molecule type" value="Genomic_DNA"/>
</dbReference>
<accession>A0A6S6Z7D1</accession>
<dbReference type="Proteomes" id="UP000494111">
    <property type="component" value="Unassembled WGS sequence"/>
</dbReference>
<gene>
    <name evidence="2" type="ORF">LMG3458_00834</name>
</gene>
<feature type="region of interest" description="Disordered" evidence="1">
    <location>
        <begin position="1223"/>
        <end position="1259"/>
    </location>
</feature>
<evidence type="ECO:0000313" key="3">
    <source>
        <dbReference type="Proteomes" id="UP000494111"/>
    </source>
</evidence>
<reference evidence="2 3" key="1">
    <citation type="submission" date="2020-04" db="EMBL/GenBank/DDBJ databases">
        <authorList>
            <person name="De Canck E."/>
        </authorList>
    </citation>
    <scope>NUCLEOTIDE SEQUENCE [LARGE SCALE GENOMIC DNA]</scope>
    <source>
        <strain evidence="2 3">LMG 3458</strain>
    </source>
</reference>
<proteinExistence type="predicted"/>
<dbReference type="AlphaFoldDB" id="A0A6S6Z7D1"/>
<evidence type="ECO:0000313" key="2">
    <source>
        <dbReference type="EMBL" id="CAB3665821.1"/>
    </source>
</evidence>
<name>A0A6S6Z7D1_9BURK</name>
<sequence length="1259" mass="136055">MTINLGNFQTAGSGGSGVFVLDGNGGVALRPGDQASTLTEQDNRNLKNAFLAAVMAEYDGLAAMDAWRALDSLATPLTTETYAQVRLALTDAHRLLLDGDAVRGQIRTELERRADLPAPLEQLAEQVRGAVDALALPPSAFTLARAVDRVVALRSQPTVGEVERLPRQVELALRADADNGVTIEGWTALTEALRSDHEGVGSPAAFFRGLLRQVDDEHHDWYTNFVMLNQFADGLDSRHGDQAELQSALRQRSVGYLYKYATPDTSLTELQTTPLTQRHVYHRTGGQIADRFRAELDLLLGFHRTYTRPEQHEARVQATGGNVATAYPVSSRDAFEVAKLKFDALGPGHTVLSPDSVDVATVCTAAIKWLMDPEGGTALIDISNLVRHDGSEPYATALKRVQDELSAALRGQLEIFAGSAPNASKRVQALLARLETTVGLIDMTMVGAQPVLTLATLSASASLNRVVAFEGMTGLMSGRGMNAGPQQILENWSRSASPARIHEWMSGKTLTQARANEVTVPATVSRLHPFGSFGALCNDAVVRRFGDVVAGAAPRHPLAGSLVPSEGDGVRHYEPHHVGRPYIHQLGGIMLKQLQALPQAAFDAPGRPVLEYLCNRIVGHLENALAAQDSQVRFLDHMHLVNEEITTALTLLRPYDRAALDLGLPTLAGPRPDVPGIAPRYAIANGGMNALSMVLSGVQAQKGSAALNVLMQRRSYYEESAYAVGEIARYRQFAFDGRDAGHGVLALQDQLAGGAPLDLFVAEFHHNVTTDDNRYAPENVAKQVQALLASAPPVLASPCTIAIDTTMNLSNQSDITGFLMAVKEHIDSGRLNVVLFRSGQKFDMGGMDHLNAGLMATYNNPAHFERYNGGTREAFFEPSRTTLQGMLHLETHARVELDSYRQAIANANRSLTGPLNPARLPRALIALGNETTLTGSAMLQLAPSSDPNAMFLDIRSPISAGYPALARDKCLKAVMLRFQKLAVANDLPCGDRPSFGFPHLNISDIVGVENAKLRLTLGLEPEAGLVAVRDILVTLDMAGRLAQAMDASPEQMATLFEKNDAFFTALLEKVRLDSQGADRLLSVDDAQILTVGEGTAHDAAALTLAKALRGSGLFLEDALPEPAATRLLGVQRNLVQHSLDADDLAQARIALEALLARPENRVDTASDALRGRFFEKLDLDIQTLIAGKDFTGAQKRIDQYKRDDEQERVVVLTAERVRELHGQVTTARTAETERQRLSVQAQASADSSDDDAGEMGSLW</sequence>
<protein>
    <submittedName>
        <fullName evidence="2">Uncharacterized protein</fullName>
    </submittedName>
</protein>
<evidence type="ECO:0000256" key="1">
    <source>
        <dbReference type="SAM" id="MobiDB-lite"/>
    </source>
</evidence>
<organism evidence="2 3">
    <name type="scientific">Achromobacter deleyi</name>
    <dbReference type="NCBI Taxonomy" id="1353891"/>
    <lineage>
        <taxon>Bacteria</taxon>
        <taxon>Pseudomonadati</taxon>
        <taxon>Pseudomonadota</taxon>
        <taxon>Betaproteobacteria</taxon>
        <taxon>Burkholderiales</taxon>
        <taxon>Alcaligenaceae</taxon>
        <taxon>Achromobacter</taxon>
    </lineage>
</organism>